<evidence type="ECO:0000313" key="6">
    <source>
        <dbReference type="RefSeq" id="XP_020080575.1"/>
    </source>
</evidence>
<evidence type="ECO:0000259" key="4">
    <source>
        <dbReference type="PROSITE" id="PS50158"/>
    </source>
</evidence>
<protein>
    <submittedName>
        <fullName evidence="6">Uncharacterized protein LOC109704222</fullName>
    </submittedName>
</protein>
<evidence type="ECO:0000256" key="3">
    <source>
        <dbReference type="SAM" id="MobiDB-lite"/>
    </source>
</evidence>
<accession>A0A6P5EGI4</accession>
<dbReference type="GO" id="GO:0008270">
    <property type="term" value="F:zinc ion binding"/>
    <property type="evidence" value="ECO:0007669"/>
    <property type="project" value="UniProtKB-KW"/>
</dbReference>
<feature type="region of interest" description="Disordered" evidence="3">
    <location>
        <begin position="179"/>
        <end position="253"/>
    </location>
</feature>
<dbReference type="Proteomes" id="UP000515123">
    <property type="component" value="Unplaced"/>
</dbReference>
<dbReference type="Pfam" id="PF00098">
    <property type="entry name" value="zf-CCHC"/>
    <property type="match status" value="1"/>
</dbReference>
<dbReference type="PROSITE" id="PS50158">
    <property type="entry name" value="ZF_CCHC"/>
    <property type="match status" value="1"/>
</dbReference>
<dbReference type="Gene3D" id="4.10.60.10">
    <property type="entry name" value="Zinc finger, CCHC-type"/>
    <property type="match status" value="1"/>
</dbReference>
<dbReference type="Pfam" id="PF14223">
    <property type="entry name" value="Retrotran_gag_2"/>
    <property type="match status" value="1"/>
</dbReference>
<proteinExistence type="predicted"/>
<keyword evidence="1" id="KW-0862">Zinc</keyword>
<dbReference type="InterPro" id="IPR054722">
    <property type="entry name" value="PolX-like_BBD"/>
</dbReference>
<feature type="compositionally biased region" description="Polar residues" evidence="3">
    <location>
        <begin position="223"/>
        <end position="232"/>
    </location>
</feature>
<evidence type="ECO:0000256" key="1">
    <source>
        <dbReference type="PROSITE-ProRule" id="PRU00047"/>
    </source>
</evidence>
<keyword evidence="1" id="KW-0863">Zinc-finger</keyword>
<dbReference type="AlphaFoldDB" id="A0A6P5EGI4"/>
<evidence type="ECO:0000313" key="5">
    <source>
        <dbReference type="Proteomes" id="UP000515123"/>
    </source>
</evidence>
<dbReference type="GO" id="GO:0003676">
    <property type="term" value="F:nucleic acid binding"/>
    <property type="evidence" value="ECO:0007669"/>
    <property type="project" value="InterPro"/>
</dbReference>
<dbReference type="Pfam" id="PF22936">
    <property type="entry name" value="Pol_BBD"/>
    <property type="match status" value="1"/>
</dbReference>
<dbReference type="RefSeq" id="XP_020080575.1">
    <property type="nucleotide sequence ID" value="XM_020224986.1"/>
</dbReference>
<reference evidence="5" key="1">
    <citation type="journal article" date="2015" name="Nat. Genet.">
        <title>The pineapple genome and the evolution of CAM photosynthesis.</title>
        <authorList>
            <person name="Ming R."/>
            <person name="VanBuren R."/>
            <person name="Wai C.M."/>
            <person name="Tang H."/>
            <person name="Schatz M.C."/>
            <person name="Bowers J.E."/>
            <person name="Lyons E."/>
            <person name="Wang M.L."/>
            <person name="Chen J."/>
            <person name="Biggers E."/>
            <person name="Zhang J."/>
            <person name="Huang L."/>
            <person name="Zhang L."/>
            <person name="Miao W."/>
            <person name="Zhang J."/>
            <person name="Ye Z."/>
            <person name="Miao C."/>
            <person name="Lin Z."/>
            <person name="Wang H."/>
            <person name="Zhou H."/>
            <person name="Yim W.C."/>
            <person name="Priest H.D."/>
            <person name="Zheng C."/>
            <person name="Woodhouse M."/>
            <person name="Edger P.P."/>
            <person name="Guyot R."/>
            <person name="Guo H.B."/>
            <person name="Guo H."/>
            <person name="Zheng G."/>
            <person name="Singh R."/>
            <person name="Sharma A."/>
            <person name="Min X."/>
            <person name="Zheng Y."/>
            <person name="Lee H."/>
            <person name="Gurtowski J."/>
            <person name="Sedlazeck F.J."/>
            <person name="Harkess A."/>
            <person name="McKain M.R."/>
            <person name="Liao Z."/>
            <person name="Fang J."/>
            <person name="Liu J."/>
            <person name="Zhang X."/>
            <person name="Zhang Q."/>
            <person name="Hu W."/>
            <person name="Qin Y."/>
            <person name="Wang K."/>
            <person name="Chen L.Y."/>
            <person name="Shirley N."/>
            <person name="Lin Y.R."/>
            <person name="Liu L.Y."/>
            <person name="Hernandez A.G."/>
            <person name="Wright C.L."/>
            <person name="Bulone V."/>
            <person name="Tuskan G.A."/>
            <person name="Heath K."/>
            <person name="Zee F."/>
            <person name="Moore P.H."/>
            <person name="Sunkar R."/>
            <person name="Leebens-Mack J.H."/>
            <person name="Mockler T."/>
            <person name="Bennetzen J.L."/>
            <person name="Freeling M."/>
            <person name="Sankoff D."/>
            <person name="Paterson A.H."/>
            <person name="Zhu X."/>
            <person name="Yang X."/>
            <person name="Smith J.A."/>
            <person name="Cushman J.C."/>
            <person name="Paull R.E."/>
            <person name="Yu Q."/>
        </authorList>
    </citation>
    <scope>NUCLEOTIDE SEQUENCE [LARGE SCALE GENOMIC DNA]</scope>
    <source>
        <strain evidence="5">cv. F153</strain>
    </source>
</reference>
<dbReference type="GeneID" id="109704222"/>
<name>A0A6P5EGI4_ANACO</name>
<dbReference type="InterPro" id="IPR036875">
    <property type="entry name" value="Znf_CCHC_sf"/>
</dbReference>
<organism evidence="5 6">
    <name type="scientific">Ananas comosus</name>
    <name type="common">Pineapple</name>
    <name type="synonym">Ananas ananas</name>
    <dbReference type="NCBI Taxonomy" id="4615"/>
    <lineage>
        <taxon>Eukaryota</taxon>
        <taxon>Viridiplantae</taxon>
        <taxon>Streptophyta</taxon>
        <taxon>Embryophyta</taxon>
        <taxon>Tracheophyta</taxon>
        <taxon>Spermatophyta</taxon>
        <taxon>Magnoliopsida</taxon>
        <taxon>Liliopsida</taxon>
        <taxon>Poales</taxon>
        <taxon>Bromeliaceae</taxon>
        <taxon>Bromelioideae</taxon>
        <taxon>Ananas</taxon>
    </lineage>
</organism>
<dbReference type="OrthoDB" id="781829at2759"/>
<evidence type="ECO:0000256" key="2">
    <source>
        <dbReference type="SAM" id="Coils"/>
    </source>
</evidence>
<reference evidence="6" key="2">
    <citation type="submission" date="2025-08" db="UniProtKB">
        <authorList>
            <consortium name="RefSeq"/>
        </authorList>
    </citation>
    <scope>IDENTIFICATION</scope>
    <source>
        <tissue evidence="6">Leaf</tissue>
    </source>
</reference>
<dbReference type="PANTHER" id="PTHR35317:SF28">
    <property type="entry name" value="ZINC FINGER, CCHC-TYPE, RIBONUCLEASE H-LIKE DOMAIN, GAG-PRE-INTEGRASE DOMAIN PROTEIN-RELATED"/>
    <property type="match status" value="1"/>
</dbReference>
<feature type="domain" description="CCHC-type" evidence="4">
    <location>
        <begin position="262"/>
        <end position="275"/>
    </location>
</feature>
<gene>
    <name evidence="6" type="primary">LOC109704222</name>
</gene>
<feature type="coiled-coil region" evidence="2">
    <location>
        <begin position="381"/>
        <end position="430"/>
    </location>
</feature>
<dbReference type="PANTHER" id="PTHR35317">
    <property type="entry name" value="OS04G0629600 PROTEIN"/>
    <property type="match status" value="1"/>
</dbReference>
<keyword evidence="1" id="KW-0479">Metal-binding</keyword>
<dbReference type="SMART" id="SM00343">
    <property type="entry name" value="ZnF_C2HC"/>
    <property type="match status" value="1"/>
</dbReference>
<keyword evidence="5" id="KW-1185">Reference proteome</keyword>
<dbReference type="InterPro" id="IPR001878">
    <property type="entry name" value="Znf_CCHC"/>
</dbReference>
<keyword evidence="2" id="KW-0175">Coiled coil</keyword>
<dbReference type="SUPFAM" id="SSF57756">
    <property type="entry name" value="Retrovirus zinc finger-like domains"/>
    <property type="match status" value="1"/>
</dbReference>
<sequence>MKALLSSLDLWELVKTGNQEYTEQEEAALIIARRNDLKDLRKKDKKALFYLYQAVDESTFEKIAEATLSKAAWDILATVFTGDDKVKRIRLQKFRAEFEAIRMKKSESVADYVSRILVIANQMKRNGEELNDERVVKKVLRSLTSKFEHIVVTIEESKDISTLSIDQLTGSLQVHEQRLQKVSEEESTEQALKSKLKLDNRKGKNYGENNYNRYKNQKRYYNDRQNSNNSGRYSRHEYGPKRGGRNNNRPGSYGGARSNIQCYNCKKYGHYSKDCWYKKTEGLNHYIDSSIEDEVAKTSLLLACQDEVKDPEYVWFLDSGASNHMCGSRELFVEMDESVDGNVKFGDSSKVPIKGKEKIMFTSKNGEEFMTNVQHEQANWLSKIQQEREEFKRDIEIQRKEIQNSINQRAAKIETSLRDKEEEFEQKKAKELQYITSQKDMIKMQLEHITSQSR</sequence>